<accession>A0A9N9VEL9</accession>
<dbReference type="InterPro" id="IPR050613">
    <property type="entry name" value="Sec_Metabolite_Reg"/>
</dbReference>
<dbReference type="SMART" id="SM00906">
    <property type="entry name" value="Fungal_trans"/>
    <property type="match status" value="1"/>
</dbReference>
<dbReference type="Pfam" id="PF04082">
    <property type="entry name" value="Fungal_trans"/>
    <property type="match status" value="1"/>
</dbReference>
<dbReference type="CDD" id="cd00067">
    <property type="entry name" value="GAL4"/>
    <property type="match status" value="1"/>
</dbReference>
<dbReference type="InterPro" id="IPR036864">
    <property type="entry name" value="Zn2-C6_fun-type_DNA-bd_sf"/>
</dbReference>
<evidence type="ECO:0000313" key="6">
    <source>
        <dbReference type="EMBL" id="CAH0021103.1"/>
    </source>
</evidence>
<keyword evidence="7" id="KW-1185">Reference proteome</keyword>
<protein>
    <recommendedName>
        <fullName evidence="5">Zn(2)-C6 fungal-type domain-containing protein</fullName>
    </recommendedName>
</protein>
<evidence type="ECO:0000256" key="2">
    <source>
        <dbReference type="ARBA" id="ARBA00022723"/>
    </source>
</evidence>
<dbReference type="GO" id="GO:0006351">
    <property type="term" value="P:DNA-templated transcription"/>
    <property type="evidence" value="ECO:0007669"/>
    <property type="project" value="InterPro"/>
</dbReference>
<reference evidence="6" key="1">
    <citation type="submission" date="2021-10" db="EMBL/GenBank/DDBJ databases">
        <authorList>
            <person name="Piombo E."/>
        </authorList>
    </citation>
    <scope>NUCLEOTIDE SEQUENCE</scope>
</reference>
<dbReference type="GO" id="GO:0005634">
    <property type="term" value="C:nucleus"/>
    <property type="evidence" value="ECO:0007669"/>
    <property type="project" value="UniProtKB-SubCell"/>
</dbReference>
<organism evidence="6 7">
    <name type="scientific">Clonostachys rhizophaga</name>
    <dbReference type="NCBI Taxonomy" id="160324"/>
    <lineage>
        <taxon>Eukaryota</taxon>
        <taxon>Fungi</taxon>
        <taxon>Dikarya</taxon>
        <taxon>Ascomycota</taxon>
        <taxon>Pezizomycotina</taxon>
        <taxon>Sordariomycetes</taxon>
        <taxon>Hypocreomycetidae</taxon>
        <taxon>Hypocreales</taxon>
        <taxon>Bionectriaceae</taxon>
        <taxon>Clonostachys</taxon>
    </lineage>
</organism>
<dbReference type="PANTHER" id="PTHR31001:SF84">
    <property type="entry name" value="FUNGAL SPECIFIC TRANSCRIPTION FACTOR"/>
    <property type="match status" value="1"/>
</dbReference>
<gene>
    <name evidence="6" type="ORF">CRHIZ90672A_00013320</name>
</gene>
<evidence type="ECO:0000313" key="7">
    <source>
        <dbReference type="Proteomes" id="UP000696573"/>
    </source>
</evidence>
<keyword evidence="2" id="KW-0479">Metal-binding</keyword>
<dbReference type="OrthoDB" id="5344325at2759"/>
<feature type="region of interest" description="Disordered" evidence="4">
    <location>
        <begin position="592"/>
        <end position="627"/>
    </location>
</feature>
<dbReference type="Proteomes" id="UP000696573">
    <property type="component" value="Unassembled WGS sequence"/>
</dbReference>
<dbReference type="EMBL" id="CABFNQ020000652">
    <property type="protein sequence ID" value="CAH0021103.1"/>
    <property type="molecule type" value="Genomic_DNA"/>
</dbReference>
<dbReference type="GO" id="GO:0008270">
    <property type="term" value="F:zinc ion binding"/>
    <property type="evidence" value="ECO:0007669"/>
    <property type="project" value="InterPro"/>
</dbReference>
<dbReference type="AlphaFoldDB" id="A0A9N9VEL9"/>
<proteinExistence type="predicted"/>
<dbReference type="Gene3D" id="4.10.240.10">
    <property type="entry name" value="Zn(2)-C6 fungal-type DNA-binding domain"/>
    <property type="match status" value="1"/>
</dbReference>
<comment type="subcellular location">
    <subcellularLocation>
        <location evidence="1">Nucleus</location>
    </subcellularLocation>
</comment>
<name>A0A9N9VEL9_9HYPO</name>
<dbReference type="InterPro" id="IPR001138">
    <property type="entry name" value="Zn2Cys6_DnaBD"/>
</dbReference>
<feature type="compositionally biased region" description="Acidic residues" evidence="4">
    <location>
        <begin position="71"/>
        <end position="85"/>
    </location>
</feature>
<evidence type="ECO:0000256" key="3">
    <source>
        <dbReference type="ARBA" id="ARBA00023242"/>
    </source>
</evidence>
<feature type="region of interest" description="Disordered" evidence="4">
    <location>
        <begin position="33"/>
        <end position="85"/>
    </location>
</feature>
<dbReference type="SUPFAM" id="SSF57701">
    <property type="entry name" value="Zn2/Cys6 DNA-binding domain"/>
    <property type="match status" value="1"/>
</dbReference>
<dbReference type="GO" id="GO:0000981">
    <property type="term" value="F:DNA-binding transcription factor activity, RNA polymerase II-specific"/>
    <property type="evidence" value="ECO:0007669"/>
    <property type="project" value="InterPro"/>
</dbReference>
<dbReference type="PROSITE" id="PS50048">
    <property type="entry name" value="ZN2_CY6_FUNGAL_2"/>
    <property type="match status" value="1"/>
</dbReference>
<evidence type="ECO:0000256" key="1">
    <source>
        <dbReference type="ARBA" id="ARBA00004123"/>
    </source>
</evidence>
<feature type="compositionally biased region" description="Polar residues" evidence="4">
    <location>
        <begin position="48"/>
        <end position="66"/>
    </location>
</feature>
<dbReference type="InterPro" id="IPR007219">
    <property type="entry name" value="XnlR_reg_dom"/>
</dbReference>
<feature type="compositionally biased region" description="Low complexity" evidence="4">
    <location>
        <begin position="592"/>
        <end position="620"/>
    </location>
</feature>
<dbReference type="PANTHER" id="PTHR31001">
    <property type="entry name" value="UNCHARACTERIZED TRANSCRIPTIONAL REGULATORY PROTEIN"/>
    <property type="match status" value="1"/>
</dbReference>
<dbReference type="GO" id="GO:0003677">
    <property type="term" value="F:DNA binding"/>
    <property type="evidence" value="ECO:0007669"/>
    <property type="project" value="InterPro"/>
</dbReference>
<keyword evidence="3" id="KW-0539">Nucleus</keyword>
<dbReference type="Pfam" id="PF00172">
    <property type="entry name" value="Zn_clus"/>
    <property type="match status" value="1"/>
</dbReference>
<evidence type="ECO:0000256" key="4">
    <source>
        <dbReference type="SAM" id="MobiDB-lite"/>
    </source>
</evidence>
<comment type="caution">
    <text evidence="6">The sequence shown here is derived from an EMBL/GenBank/DDBJ whole genome shotgun (WGS) entry which is preliminary data.</text>
</comment>
<dbReference type="CDD" id="cd12148">
    <property type="entry name" value="fungal_TF_MHR"/>
    <property type="match status" value="1"/>
</dbReference>
<evidence type="ECO:0000259" key="5">
    <source>
        <dbReference type="PROSITE" id="PS50048"/>
    </source>
</evidence>
<sequence>MADPNIQQPVQHRSACAECQRRKQKCNRQWPCNQCQKRKVASKCAFSHSETSSVGENRTTGSTSQKRSADFEDDDNDNDSLGEDDDIDADAFSKMGYLAGSLVSDLLSKTVISVMNALRLNAHWPHCLKDRRWVRQYHSTGSCRPVLTLPQYTDTLVQIFFNTVNYHYYIIYPPVFLDQYQKWWDARLGSQPLSIEWTALLVIICSVTTQHLDADTRAKIEMEMGDSVDNLSVSYLDLTRNLSTAIPIGSYHILNIQRMLHTIYWFKSEARFPEAYLLISEAVGEATELGLHIEARAAGLPEFDREIRRRVWCVLDTWDWQFASGLARPTLIDHGTSSVAQPTLALEEFTPSPLLHMKLQSEAIALLASRFQAPKNVVTPKDIQEYKGILETWIRNFPVVYSTTTPDESKDYGSPWIAHHRFYLHTMAYLMILNPIRRYLAQTFSPETPQEEHAIRQFGVDYSLLNLETTTEWAKVASHRDGRFHFIIFSLFDTVAVLSAAILNDKDNSIPRRTEIIDAIDEALITLKKIYNLSKTAKQSYDILSQLVRRIPRRRSAQSKRKRFGEVPQFVAGQAYGAPALIQDPTVYLKPSSLSSDTTTSPPSQFSSSESAESGSTPQSNHIPTPEYQPAYLEPQVQESLAPVYPTVQQPCNVDAHYAAQHAHALGQSQQILYMNPAHVSPAALQGNNPQPQRPVDIFTGIPAADGHIHPMPFEPINDDVMGDFSMLWNWRSLNLPFISSQIPLPEQTN</sequence>
<feature type="domain" description="Zn(2)-C6 fungal-type" evidence="5">
    <location>
        <begin position="15"/>
        <end position="46"/>
    </location>
</feature>
<dbReference type="SMART" id="SM00066">
    <property type="entry name" value="GAL4"/>
    <property type="match status" value="1"/>
</dbReference>